<dbReference type="GO" id="GO:0000166">
    <property type="term" value="F:nucleotide binding"/>
    <property type="evidence" value="ECO:0007669"/>
    <property type="project" value="UniProtKB-KW"/>
</dbReference>
<dbReference type="Gene3D" id="2.170.16.10">
    <property type="entry name" value="Hedgehog/Intein (Hint) domain"/>
    <property type="match status" value="3"/>
</dbReference>
<dbReference type="RefSeq" id="WP_179809181.1">
    <property type="nucleotide sequence ID" value="NZ_JACCHL010000001.1"/>
</dbReference>
<evidence type="ECO:0000256" key="3">
    <source>
        <dbReference type="ARBA" id="ARBA00012274"/>
    </source>
</evidence>
<evidence type="ECO:0000256" key="8">
    <source>
        <dbReference type="ARBA" id="ARBA00022813"/>
    </source>
</evidence>
<feature type="region of interest" description="Disordered" evidence="16">
    <location>
        <begin position="1"/>
        <end position="20"/>
    </location>
</feature>
<dbReference type="SMART" id="SM00305">
    <property type="entry name" value="HintC"/>
    <property type="match status" value="2"/>
</dbReference>
<evidence type="ECO:0000256" key="12">
    <source>
        <dbReference type="ARBA" id="ARBA00023285"/>
    </source>
</evidence>
<proteinExistence type="inferred from homology"/>
<dbReference type="SUPFAM" id="SSF55608">
    <property type="entry name" value="Homing endonucleases"/>
    <property type="match status" value="2"/>
</dbReference>
<evidence type="ECO:0000313" key="19">
    <source>
        <dbReference type="Proteomes" id="UP000584931"/>
    </source>
</evidence>
<dbReference type="InterPro" id="IPR006142">
    <property type="entry name" value="INTEIN"/>
</dbReference>
<name>A0A7Y9X8J0_9ACTN</name>
<dbReference type="GO" id="GO:0004519">
    <property type="term" value="F:endonuclease activity"/>
    <property type="evidence" value="ECO:0007669"/>
    <property type="project" value="InterPro"/>
</dbReference>
<dbReference type="NCBIfam" id="TIGR02504">
    <property type="entry name" value="NrdJ_Z"/>
    <property type="match status" value="1"/>
</dbReference>
<evidence type="ECO:0000256" key="9">
    <source>
        <dbReference type="ARBA" id="ARBA00023000"/>
    </source>
</evidence>
<gene>
    <name evidence="18" type="ORF">HNR06_000776</name>
</gene>
<feature type="domain" description="DOD-type homing endonuclease" evidence="17">
    <location>
        <begin position="1049"/>
        <end position="1190"/>
    </location>
</feature>
<keyword evidence="10 15" id="KW-0560">Oxidoreductase</keyword>
<evidence type="ECO:0000256" key="2">
    <source>
        <dbReference type="ARBA" id="ARBA00007405"/>
    </source>
</evidence>
<evidence type="ECO:0000256" key="14">
    <source>
        <dbReference type="ARBA" id="ARBA00047754"/>
    </source>
</evidence>
<comment type="function">
    <text evidence="13 15">Catalyzes the reduction of ribonucleotides to deoxyribonucleotides. May function to provide a pool of deoxyribonucleotide precursors for DNA repair during oxygen limitation and/or for immediate growth after restoration of oxygen.</text>
</comment>
<dbReference type="Gene3D" id="3.20.70.20">
    <property type="match status" value="3"/>
</dbReference>
<comment type="catalytic activity">
    <reaction evidence="14 15">
        <text>a 2'-deoxyribonucleoside 5'-diphosphate + [thioredoxin]-disulfide + H2O = a ribonucleoside 5'-diphosphate + [thioredoxin]-dithiol</text>
        <dbReference type="Rhea" id="RHEA:23252"/>
        <dbReference type="Rhea" id="RHEA-COMP:10698"/>
        <dbReference type="Rhea" id="RHEA-COMP:10700"/>
        <dbReference type="ChEBI" id="CHEBI:15377"/>
        <dbReference type="ChEBI" id="CHEBI:29950"/>
        <dbReference type="ChEBI" id="CHEBI:50058"/>
        <dbReference type="ChEBI" id="CHEBI:57930"/>
        <dbReference type="ChEBI" id="CHEBI:73316"/>
        <dbReference type="EC" id="1.17.4.1"/>
    </reaction>
</comment>
<dbReference type="EC" id="1.17.4.1" evidence="3 15"/>
<comment type="cofactor">
    <cofactor evidence="1 15">
        <name>adenosylcob(III)alamin</name>
        <dbReference type="ChEBI" id="CHEBI:18408"/>
    </cofactor>
</comment>
<feature type="region of interest" description="Disordered" evidence="16">
    <location>
        <begin position="1489"/>
        <end position="1509"/>
    </location>
</feature>
<dbReference type="InterPro" id="IPR050862">
    <property type="entry name" value="RdRp_reductase_class-2"/>
</dbReference>
<dbReference type="InterPro" id="IPR030934">
    <property type="entry name" value="Intein_C"/>
</dbReference>
<evidence type="ECO:0000256" key="15">
    <source>
        <dbReference type="RuleBase" id="RU364064"/>
    </source>
</evidence>
<keyword evidence="7 15" id="KW-0547">Nucleotide-binding</keyword>
<dbReference type="GO" id="GO:0004748">
    <property type="term" value="F:ribonucleoside-diphosphate reductase activity, thioredoxin disulfide as acceptor"/>
    <property type="evidence" value="ECO:0007669"/>
    <property type="project" value="UniProtKB-EC"/>
</dbReference>
<evidence type="ECO:0000256" key="6">
    <source>
        <dbReference type="ARBA" id="ARBA00022634"/>
    </source>
</evidence>
<evidence type="ECO:0000256" key="13">
    <source>
        <dbReference type="ARBA" id="ARBA00025437"/>
    </source>
</evidence>
<feature type="domain" description="DOD-type homing endonuclease" evidence="17">
    <location>
        <begin position="273"/>
        <end position="420"/>
    </location>
</feature>
<dbReference type="SMART" id="SM00306">
    <property type="entry name" value="HintN"/>
    <property type="match status" value="2"/>
</dbReference>
<evidence type="ECO:0000256" key="1">
    <source>
        <dbReference type="ARBA" id="ARBA00001922"/>
    </source>
</evidence>
<dbReference type="GO" id="GO:0050897">
    <property type="term" value="F:cobalt ion binding"/>
    <property type="evidence" value="ECO:0007669"/>
    <property type="project" value="InterPro"/>
</dbReference>
<dbReference type="Pfam" id="PF12637">
    <property type="entry name" value="TSCPD"/>
    <property type="match status" value="1"/>
</dbReference>
<keyword evidence="5 15" id="KW-0846">Cobalamin</keyword>
<evidence type="ECO:0000256" key="11">
    <source>
        <dbReference type="ARBA" id="ARBA00023157"/>
    </source>
</evidence>
<dbReference type="CDD" id="cd00081">
    <property type="entry name" value="Hint"/>
    <property type="match status" value="2"/>
</dbReference>
<dbReference type="InterPro" id="IPR003587">
    <property type="entry name" value="Hint_dom_N"/>
</dbReference>
<dbReference type="PROSITE" id="PS50817">
    <property type="entry name" value="INTEIN_N_TER"/>
    <property type="match status" value="2"/>
</dbReference>
<evidence type="ECO:0000256" key="5">
    <source>
        <dbReference type="ARBA" id="ARBA00022628"/>
    </source>
</evidence>
<keyword evidence="12 15" id="KW-0170">Cobalt</keyword>
<dbReference type="PANTHER" id="PTHR43371:SF1">
    <property type="entry name" value="RIBONUCLEOSIDE-DIPHOSPHATE REDUCTASE"/>
    <property type="match status" value="1"/>
</dbReference>
<dbReference type="InterPro" id="IPR003586">
    <property type="entry name" value="Hint_dom_C"/>
</dbReference>
<dbReference type="CDD" id="cd02888">
    <property type="entry name" value="RNR_II_dimer"/>
    <property type="match status" value="1"/>
</dbReference>
<dbReference type="InterPro" id="IPR000788">
    <property type="entry name" value="RNR_lg_C"/>
</dbReference>
<dbReference type="Gene3D" id="3.10.28.10">
    <property type="entry name" value="Homing endonucleases"/>
    <property type="match status" value="2"/>
</dbReference>
<dbReference type="PRINTS" id="PR01183">
    <property type="entry name" value="RIBORDTASEM1"/>
</dbReference>
<keyword evidence="11" id="KW-1015">Disulfide bond</keyword>
<feature type="region of interest" description="Disordered" evidence="16">
    <location>
        <begin position="1664"/>
        <end position="1698"/>
    </location>
</feature>
<protein>
    <recommendedName>
        <fullName evidence="4 15">Vitamin B12-dependent ribonucleotide reductase</fullName>
        <ecNumber evidence="3 15">1.17.4.1</ecNumber>
    </recommendedName>
</protein>
<evidence type="ECO:0000256" key="7">
    <source>
        <dbReference type="ARBA" id="ARBA00022741"/>
    </source>
</evidence>
<evidence type="ECO:0000256" key="10">
    <source>
        <dbReference type="ARBA" id="ARBA00023002"/>
    </source>
</evidence>
<dbReference type="GO" id="GO:0016539">
    <property type="term" value="P:intein-mediated protein splicing"/>
    <property type="evidence" value="ECO:0007669"/>
    <property type="project" value="InterPro"/>
</dbReference>
<evidence type="ECO:0000256" key="4">
    <source>
        <dbReference type="ARBA" id="ARBA00014409"/>
    </source>
</evidence>
<dbReference type="Pfam" id="PF08471">
    <property type="entry name" value="Ribonuc_red_2_N"/>
    <property type="match status" value="1"/>
</dbReference>
<dbReference type="NCBIfam" id="TIGR01443">
    <property type="entry name" value="intein_Cterm"/>
    <property type="match status" value="1"/>
</dbReference>
<accession>A0A7Y9X8J0</accession>
<dbReference type="InterPro" id="IPR013678">
    <property type="entry name" value="RNR_2_N"/>
</dbReference>
<keyword evidence="8" id="KW-0068">Autocatalytic cleavage</keyword>
<dbReference type="PANTHER" id="PTHR43371">
    <property type="entry name" value="VITAMIN B12-DEPENDENT RIBONUCLEOTIDE REDUCTASE"/>
    <property type="match status" value="1"/>
</dbReference>
<dbReference type="InterPro" id="IPR036844">
    <property type="entry name" value="Hint_dom_sf"/>
</dbReference>
<dbReference type="InterPro" id="IPR006141">
    <property type="entry name" value="Intein_N"/>
</dbReference>
<dbReference type="InterPro" id="IPR013344">
    <property type="entry name" value="RNR_NrdJ/NrdZ"/>
</dbReference>
<dbReference type="SUPFAM" id="SSF51998">
    <property type="entry name" value="PFL-like glycyl radical enzymes"/>
    <property type="match status" value="2"/>
</dbReference>
<sequence length="1737" mass="190092">MTETASGPTGRKGKGNRKGMKVRRVFTSPGVHPYDSLEWERRDVVMTNWRDGTVNFEQRGVEFPTSWSMNATQIVASKYFRGAVGTPDREWSLKQLIDRVVGVYTATGREHGYFASDEDAEVFDHELKYALAHQLFSFNSPVWFNVGTTSAQQVSACQPYDALVSTPAGLVPIGELVENDAVGTKVYDAHGLTRVVATKANGVKDVLRLHTKAGYTLDVTSDHLVWRATGNALHHGRFLPAGELRPGDTVQWHRREAFGESEIRSRDVAEAALAGWLQADGFVGQYEGTNKSLTIEAMTVTSAELEWVTSALDEVLPGVHRKETRVRTQDETLDCRRTRLYGNRLSDFVERWGLRVRGTDMEVPDFLFTAPLPVVRAYLRSLFQAEGYVSDRESSTLLGLDMISEKLVRGVQRLLLRFGIFSRVSRKVERRENRHDLWSLGIQALGERDAFHARIGFVDERKALKLEQSLERPGLTARETKRLEIARVENLGAMEVYDIQTESGEYLSGNLRVHNCFILSVDDTMESILDWYKEEGIIFKGGSGAGVNLSRIRSSKELLSSGGTASGPVSFMRGADASAGTIKSGGATRRAAKMVVLDVDHPDIQDFVETKAREEHKIRALRDAGFDVDLGGDDMFSVQYQNANNSVRVSDAFMRAVETGSDFGLTSRTTGEAVATVDAKDLFHRMAKAAWECADPGLQYDGTIQDWHTTPESGRISASNPCSEYLHLDDSSCNLASINLLKFLREDDTFDVEGFTRLTELVITAMDISITFADFPTEKIGETTRAFRQLGIGYANLGALLMATGHAYDSDGGRAVAAAVTSLMTGAAYRRSAELAGVVGPYDGYKRNEQGHKRVMRKHAAANDDLRTVGSLEEPIHAAATREWAECLKVGERNGWRNAQASLIAPTGCLTGDSMVTTDRGLARLSELGDVYGPRWQDLSAEVSTDDGPRQATKFFVNGEAPTRRIVTRGGYRLQGTHTHRIKVVDPDTGSWEWKRLADITPDDVVPVQMSTLVGKPRRVVLPVLDQAYYAGDRDLVVPDAVDEELAELVGYFMGDGSLHAKGVRLCVADTDSDVVERLRILAKGLFNLVPTVTGKQGYQEVTLSSVRLARWWKAAGFAKDLPGQDHTGKGWTPRVPSSILEANDPSVYGAFLRGLFEADGTVHEGVPSLATACESFAGEVRTLLLTLGMATTTRVTQSGYGGDCHVVRLRNVDHALRFDETVGFMGDRKNRRMAVLEPESSAKGDRILLPRHVWDELVPAGHPERDSVAQSLRKHGGVARQLAARIHSETLDTRLGHALGYLFERVADNQDGGVRPTYDLSVPDNVTYVANGLVSHNTIGFMMDCDTTGIEPDFSLVKFKKLVGGGSMQIVNQAIPRALRNLGYQDEQVEAIVEYVAENGHVVNAPGLRPEHYEVFDCAMGRRYIQPMGHVRMMAAAQPFLSGAISKTVNVPEEASVEDFEHIYFQGWKLGLKALAVYRDNCKVGQPLSTGGTKEKEKAAPEAAGTAEVARPVRRRLPKKRPSETTSFSVGGAEGYITAGSYPDDGLGEVFMKLGKQGSTLAGVMDAFSIAISIALQYGVPLETYVEKFTNMRFDPAGMTDDPDIRMAQSVVDYIFRRLALDHLPYDERAALGVLSAAERQAQLAGEDPAQVAAQVESYAQSAATHGSEAAEAPAESREEEPAAVEKPTAAHSTTELMEGKGFVADAPLCVTCGTKMRPSGSCYACEGCGATSGCS</sequence>
<evidence type="ECO:0000313" key="18">
    <source>
        <dbReference type="EMBL" id="NYH51187.1"/>
    </source>
</evidence>
<dbReference type="NCBIfam" id="TIGR01445">
    <property type="entry name" value="intein_Nterm"/>
    <property type="match status" value="1"/>
</dbReference>
<dbReference type="GO" id="GO:0031419">
    <property type="term" value="F:cobalamin binding"/>
    <property type="evidence" value="ECO:0007669"/>
    <property type="project" value="UniProtKB-KW"/>
</dbReference>
<dbReference type="SUPFAM" id="SSF51294">
    <property type="entry name" value="Hedgehog/intein (Hint) domain"/>
    <property type="match status" value="2"/>
</dbReference>
<dbReference type="InterPro" id="IPR004860">
    <property type="entry name" value="LAGLIDADG_dom"/>
</dbReference>
<comment type="similarity">
    <text evidence="2 15">Belongs to the ribonucleoside diphosphate reductase class-2 family.</text>
</comment>
<dbReference type="Pfam" id="PF02867">
    <property type="entry name" value="Ribonuc_red_lgC"/>
    <property type="match status" value="2"/>
</dbReference>
<dbReference type="EMBL" id="JACCHL010000001">
    <property type="protein sequence ID" value="NYH51187.1"/>
    <property type="molecule type" value="Genomic_DNA"/>
</dbReference>
<keyword evidence="6 15" id="KW-0237">DNA synthesis</keyword>
<dbReference type="InterPro" id="IPR027434">
    <property type="entry name" value="Homing_endonucl"/>
</dbReference>
<organism evidence="18 19">
    <name type="scientific">Nocardiopsis sinuspersici</name>
    <dbReference type="NCBI Taxonomy" id="501010"/>
    <lineage>
        <taxon>Bacteria</taxon>
        <taxon>Bacillati</taxon>
        <taxon>Actinomycetota</taxon>
        <taxon>Actinomycetes</taxon>
        <taxon>Streptosporangiales</taxon>
        <taxon>Nocardiopsidaceae</taxon>
        <taxon>Nocardiopsis</taxon>
    </lineage>
</organism>
<dbReference type="PROSITE" id="PS50819">
    <property type="entry name" value="INTEIN_ENDONUCLEASE"/>
    <property type="match status" value="2"/>
</dbReference>
<keyword evidence="9" id="KW-0651">Protein splicing</keyword>
<dbReference type="InterPro" id="IPR004042">
    <property type="entry name" value="Intein_endonuc_central"/>
</dbReference>
<comment type="caution">
    <text evidence="18">The sequence shown here is derived from an EMBL/GenBank/DDBJ whole genome shotgun (WGS) entry which is preliminary data.</text>
</comment>
<evidence type="ECO:0000259" key="17">
    <source>
        <dbReference type="PROSITE" id="PS50819"/>
    </source>
</evidence>
<dbReference type="Pfam" id="PF14528">
    <property type="entry name" value="LAGLIDADG_3"/>
    <property type="match status" value="2"/>
</dbReference>
<dbReference type="PROSITE" id="PS50818">
    <property type="entry name" value="INTEIN_C_TER"/>
    <property type="match status" value="2"/>
</dbReference>
<dbReference type="Proteomes" id="UP000584931">
    <property type="component" value="Unassembled WGS sequence"/>
</dbReference>
<dbReference type="InterPro" id="IPR024434">
    <property type="entry name" value="TSCPD_dom"/>
</dbReference>
<dbReference type="PRINTS" id="PR00379">
    <property type="entry name" value="INTEIN"/>
</dbReference>
<dbReference type="GO" id="GO:0071897">
    <property type="term" value="P:DNA biosynthetic process"/>
    <property type="evidence" value="ECO:0007669"/>
    <property type="project" value="UniProtKB-KW"/>
</dbReference>
<feature type="compositionally biased region" description="Basic residues" evidence="16">
    <location>
        <begin position="11"/>
        <end position="20"/>
    </location>
</feature>
<reference evidence="18 19" key="1">
    <citation type="submission" date="2020-07" db="EMBL/GenBank/DDBJ databases">
        <title>Sequencing the genomes of 1000 actinobacteria strains.</title>
        <authorList>
            <person name="Klenk H.-P."/>
        </authorList>
    </citation>
    <scope>NUCLEOTIDE SEQUENCE [LARGE SCALE GENOMIC DNA]</scope>
    <source>
        <strain evidence="18 19">DSM 45278</strain>
    </source>
</reference>
<evidence type="ECO:0000256" key="16">
    <source>
        <dbReference type="SAM" id="MobiDB-lite"/>
    </source>
</evidence>